<evidence type="ECO:0000256" key="3">
    <source>
        <dbReference type="ARBA" id="ARBA00022759"/>
    </source>
</evidence>
<dbReference type="InterPro" id="IPR050646">
    <property type="entry name" value="Cas1"/>
</dbReference>
<keyword evidence="8 10" id="KW-0464">Manganese</keyword>
<evidence type="ECO:0000256" key="5">
    <source>
        <dbReference type="ARBA" id="ARBA00022842"/>
    </source>
</evidence>
<dbReference type="eggNOG" id="COG1518">
    <property type="taxonomic scope" value="Bacteria"/>
</dbReference>
<dbReference type="Gene3D" id="3.100.10.20">
    <property type="entry name" value="CRISPR-associated endonuclease Cas1, N-terminal domain"/>
    <property type="match status" value="1"/>
</dbReference>
<comment type="function">
    <text evidence="10">CRISPR (clustered regularly interspaced short palindromic repeat), is an adaptive immune system that provides protection against mobile genetic elements (viruses, transposable elements and conjugative plasmids). CRISPR clusters contain spacers, sequences complementary to antecedent mobile elements, and target invading nucleic acids. CRISPR clusters are transcribed and processed into CRISPR RNA (crRNA). Acts as a dsDNA endonuclease. Involved in the integration of spacer DNA into the CRISPR cassette.</text>
</comment>
<dbReference type="HAMAP" id="MF_01470">
    <property type="entry name" value="Cas1"/>
    <property type="match status" value="1"/>
</dbReference>
<dbReference type="Pfam" id="PF01867">
    <property type="entry name" value="Cas_Cas1"/>
    <property type="match status" value="1"/>
</dbReference>
<evidence type="ECO:0000256" key="10">
    <source>
        <dbReference type="HAMAP-Rule" id="MF_01470"/>
    </source>
</evidence>
<dbReference type="EC" id="3.1.-.-" evidence="10"/>
<name>E6WZT0_NITSE</name>
<evidence type="ECO:0000256" key="6">
    <source>
        <dbReference type="ARBA" id="ARBA00023118"/>
    </source>
</evidence>
<accession>E6WZT0</accession>
<dbReference type="EMBL" id="CP002452">
    <property type="protein sequence ID" value="ADV46721.1"/>
    <property type="molecule type" value="Genomic_DNA"/>
</dbReference>
<dbReference type="HOGENOM" id="CLU_055263_1_0_7"/>
<dbReference type="RefSeq" id="WP_013554410.1">
    <property type="nucleotide sequence ID" value="NC_014935.1"/>
</dbReference>
<dbReference type="STRING" id="749222.Nitsa_1473"/>
<dbReference type="PANTHER" id="PTHR34353">
    <property type="entry name" value="CRISPR-ASSOCIATED ENDONUCLEASE CAS1 1"/>
    <property type="match status" value="1"/>
</dbReference>
<dbReference type="KEGG" id="nsa:Nitsa_1473"/>
<keyword evidence="3 10" id="KW-0255">Endonuclease</keyword>
<keyword evidence="2 10" id="KW-0479">Metal-binding</keyword>
<evidence type="ECO:0000256" key="1">
    <source>
        <dbReference type="ARBA" id="ARBA00022722"/>
    </source>
</evidence>
<dbReference type="GO" id="GO:0016787">
    <property type="term" value="F:hydrolase activity"/>
    <property type="evidence" value="ECO:0007669"/>
    <property type="project" value="UniProtKB-KW"/>
</dbReference>
<evidence type="ECO:0000313" key="11">
    <source>
        <dbReference type="EMBL" id="ADV46721.1"/>
    </source>
</evidence>
<dbReference type="InterPro" id="IPR019855">
    <property type="entry name" value="CRISPR-assoc_Cas1_NMENI"/>
</dbReference>
<dbReference type="Gene3D" id="1.20.120.920">
    <property type="entry name" value="CRISPR-associated endonuclease Cas1, C-terminal domain"/>
    <property type="match status" value="1"/>
</dbReference>
<evidence type="ECO:0000256" key="9">
    <source>
        <dbReference type="ARBA" id="ARBA00038592"/>
    </source>
</evidence>
<dbReference type="InterPro" id="IPR042211">
    <property type="entry name" value="CRISPR-assoc_Cas1_N"/>
</dbReference>
<keyword evidence="4 10" id="KW-0378">Hydrolase</keyword>
<keyword evidence="12" id="KW-1185">Reference proteome</keyword>
<comment type="cofactor">
    <cofactor evidence="10">
        <name>Mg(2+)</name>
        <dbReference type="ChEBI" id="CHEBI:18420"/>
    </cofactor>
    <cofactor evidence="10">
        <name>Mn(2+)</name>
        <dbReference type="ChEBI" id="CHEBI:29035"/>
    </cofactor>
</comment>
<reference evidence="12" key="2">
    <citation type="submission" date="2011-01" db="EMBL/GenBank/DDBJ databases">
        <title>The complete genome of Nitratifractor salsuginis DSM 16511.</title>
        <authorList>
            <consortium name="US DOE Joint Genome Institute (JGI-PGF)"/>
            <person name="Lucas S."/>
            <person name="Copeland A."/>
            <person name="Lapidus A."/>
            <person name="Bruce D."/>
            <person name="Goodwin L."/>
            <person name="Pitluck S."/>
            <person name="Kyrpides N."/>
            <person name="Mavromatis K."/>
            <person name="Ivanova N."/>
            <person name="Mikhailova N."/>
            <person name="Zeytun A."/>
            <person name="Detter J.C."/>
            <person name="Tapia R."/>
            <person name="Han C."/>
            <person name="Land M."/>
            <person name="Hauser L."/>
            <person name="Markowitz V."/>
            <person name="Cheng J.-F."/>
            <person name="Hugenholtz P."/>
            <person name="Woyke T."/>
            <person name="Wu D."/>
            <person name="Tindall B."/>
            <person name="Schuetze A."/>
            <person name="Brambilla E."/>
            <person name="Klenk H.-P."/>
            <person name="Eisen J.A."/>
        </authorList>
    </citation>
    <scope>NUCLEOTIDE SEQUENCE [LARGE SCALE GENOMIC DNA]</scope>
    <source>
        <strain evidence="12">DSM 16511 / JCM 12458 / E9I37-1</strain>
    </source>
</reference>
<dbReference type="PANTHER" id="PTHR34353:SF2">
    <property type="entry name" value="CRISPR-ASSOCIATED ENDONUCLEASE CAS1 1"/>
    <property type="match status" value="1"/>
</dbReference>
<keyword evidence="1 10" id="KW-0540">Nuclease</keyword>
<dbReference type="GO" id="GO:0046872">
    <property type="term" value="F:metal ion binding"/>
    <property type="evidence" value="ECO:0007669"/>
    <property type="project" value="UniProtKB-UniRule"/>
</dbReference>
<feature type="binding site" evidence="10">
    <location>
        <position position="204"/>
    </location>
    <ligand>
        <name>Mn(2+)</name>
        <dbReference type="ChEBI" id="CHEBI:29035"/>
    </ligand>
</feature>
<dbReference type="GO" id="GO:0051607">
    <property type="term" value="P:defense response to virus"/>
    <property type="evidence" value="ECO:0007669"/>
    <property type="project" value="UniProtKB-UniRule"/>
</dbReference>
<dbReference type="NCBIfam" id="TIGR03639">
    <property type="entry name" value="cas1_NMENI"/>
    <property type="match status" value="1"/>
</dbReference>
<evidence type="ECO:0000256" key="7">
    <source>
        <dbReference type="ARBA" id="ARBA00023125"/>
    </source>
</evidence>
<dbReference type="OrthoDB" id="5366084at2"/>
<evidence type="ECO:0000256" key="2">
    <source>
        <dbReference type="ARBA" id="ARBA00022723"/>
    </source>
</evidence>
<gene>
    <name evidence="10" type="primary">cas1</name>
    <name evidence="11" type="ordered locus">Nitsa_1473</name>
</gene>
<dbReference type="Proteomes" id="UP000008633">
    <property type="component" value="Chromosome"/>
</dbReference>
<sequence>MAAWKTIRITKPCRLSIENGNLVVEDEKVRFKLSLSDTDSIIFEGDRFTLSAKVLAALSRHKVATLFCDEYYMPTAILHPYHQSSLATETLKAQLSLPDDLRDRLWQEIIRVKILNQSAVLSHFAKKNPKLERYAEQIRPGDPYRTEAKSARLYWNKLFDGLKREADSLDVRNQALNYAYAILRSLITRDLSAAGFLPALGLWHDNRYNAFNLSDDLMEPFRPIVDAAVYLLLPLCDEEYLTPEFKKAIISIFDSEYLIYDAGRSTLRTVATRYIQGFKAVVRSRKIENLHFPTIDFGALRECF</sequence>
<feature type="binding site" evidence="10">
    <location>
        <position position="219"/>
    </location>
    <ligand>
        <name>Mn(2+)</name>
        <dbReference type="ChEBI" id="CHEBI:29035"/>
    </ligand>
</feature>
<protein>
    <recommendedName>
        <fullName evidence="10">CRISPR-associated endonuclease Cas1</fullName>
        <ecNumber evidence="10">3.1.-.-</ecNumber>
    </recommendedName>
</protein>
<dbReference type="InterPro" id="IPR002729">
    <property type="entry name" value="CRISPR-assoc_Cas1"/>
</dbReference>
<dbReference type="InterPro" id="IPR042206">
    <property type="entry name" value="CRISPR-assoc_Cas1_C"/>
</dbReference>
<proteinExistence type="inferred from homology"/>
<organism evidence="11 12">
    <name type="scientific">Nitratifractor salsuginis (strain DSM 16511 / JCM 12458 / E9I37-1)</name>
    <dbReference type="NCBI Taxonomy" id="749222"/>
    <lineage>
        <taxon>Bacteria</taxon>
        <taxon>Pseudomonadati</taxon>
        <taxon>Campylobacterota</taxon>
        <taxon>Epsilonproteobacteria</taxon>
        <taxon>Campylobacterales</taxon>
        <taxon>Sulfurovaceae</taxon>
        <taxon>Nitratifractor</taxon>
    </lineage>
</organism>
<reference evidence="11 12" key="1">
    <citation type="journal article" date="2011" name="Stand. Genomic Sci.">
        <title>Complete genome sequence of Nitratifractor salsuginis type strain (E9I37-1).</title>
        <authorList>
            <person name="Anderson I."/>
            <person name="Sikorski J."/>
            <person name="Zeytun A."/>
            <person name="Nolan M."/>
            <person name="Lapidus A."/>
            <person name="Lucas S."/>
            <person name="Hammon N."/>
            <person name="Deshpande S."/>
            <person name="Cheng J.F."/>
            <person name="Tapia R."/>
            <person name="Han C."/>
            <person name="Goodwin L."/>
            <person name="Pitluck S."/>
            <person name="Liolios K."/>
            <person name="Pagani I."/>
            <person name="Ivanova N."/>
            <person name="Huntemann M."/>
            <person name="Mavromatis K."/>
            <person name="Ovchinikova G."/>
            <person name="Pati A."/>
            <person name="Chen A."/>
            <person name="Palaniappan K."/>
            <person name="Land M."/>
            <person name="Hauser L."/>
            <person name="Brambilla E.M."/>
            <person name="Ngatchou-Djao O.D."/>
            <person name="Rohde M."/>
            <person name="Tindall B.J."/>
            <person name="Goker M."/>
            <person name="Detter J.C."/>
            <person name="Woyke T."/>
            <person name="Bristow J."/>
            <person name="Eisen J.A."/>
            <person name="Markowitz V."/>
            <person name="Hugenholtz P."/>
            <person name="Klenk H.P."/>
            <person name="Kyrpides N.C."/>
        </authorList>
    </citation>
    <scope>NUCLEOTIDE SEQUENCE [LARGE SCALE GENOMIC DNA]</scope>
    <source>
        <strain evidence="12">DSM 16511 / JCM 12458 / E9I37-1</strain>
    </source>
</reference>
<dbReference type="GO" id="GO:0043571">
    <property type="term" value="P:maintenance of CRISPR repeat elements"/>
    <property type="evidence" value="ECO:0007669"/>
    <property type="project" value="UniProtKB-UniRule"/>
</dbReference>
<comment type="similarity">
    <text evidence="10">Belongs to the CRISPR-associated endonuclease Cas1 family.</text>
</comment>
<dbReference type="AlphaFoldDB" id="E6WZT0"/>
<keyword evidence="6 10" id="KW-0051">Antiviral defense</keyword>
<keyword evidence="5 10" id="KW-0460">Magnesium</keyword>
<feature type="binding site" evidence="10">
    <location>
        <position position="147"/>
    </location>
    <ligand>
        <name>Mn(2+)</name>
        <dbReference type="ChEBI" id="CHEBI:29035"/>
    </ligand>
</feature>
<dbReference type="NCBIfam" id="TIGR00287">
    <property type="entry name" value="cas1"/>
    <property type="match status" value="1"/>
</dbReference>
<dbReference type="GO" id="GO:0003677">
    <property type="term" value="F:DNA binding"/>
    <property type="evidence" value="ECO:0007669"/>
    <property type="project" value="UniProtKB-KW"/>
</dbReference>
<keyword evidence="7 10" id="KW-0238">DNA-binding</keyword>
<dbReference type="GO" id="GO:0004520">
    <property type="term" value="F:DNA endonuclease activity"/>
    <property type="evidence" value="ECO:0007669"/>
    <property type="project" value="InterPro"/>
</dbReference>
<evidence type="ECO:0000256" key="8">
    <source>
        <dbReference type="ARBA" id="ARBA00023211"/>
    </source>
</evidence>
<evidence type="ECO:0000256" key="4">
    <source>
        <dbReference type="ARBA" id="ARBA00022801"/>
    </source>
</evidence>
<evidence type="ECO:0000313" key="12">
    <source>
        <dbReference type="Proteomes" id="UP000008633"/>
    </source>
</evidence>
<comment type="subunit">
    <text evidence="9 10">Homodimer, forms a heterotetramer with a Cas2 homodimer.</text>
</comment>